<dbReference type="SFLD" id="SFLDS00029">
    <property type="entry name" value="Radical_SAM"/>
    <property type="match status" value="1"/>
</dbReference>
<dbReference type="SUPFAM" id="SSF102114">
    <property type="entry name" value="Radical SAM enzymes"/>
    <property type="match status" value="1"/>
</dbReference>
<dbReference type="GO" id="GO:0051539">
    <property type="term" value="F:4 iron, 4 sulfur cluster binding"/>
    <property type="evidence" value="ECO:0007669"/>
    <property type="project" value="UniProtKB-KW"/>
</dbReference>
<dbReference type="eggNOG" id="COG0502">
    <property type="taxonomic scope" value="Bacteria"/>
</dbReference>
<dbReference type="InterPro" id="IPR034428">
    <property type="entry name" value="ThiH/NoCL/HydG-like"/>
</dbReference>
<keyword evidence="3" id="KW-0949">S-adenosyl-L-methionine</keyword>
<keyword evidence="5" id="KW-0408">Iron</keyword>
<reference evidence="8 9" key="1">
    <citation type="submission" date="2010-12" db="EMBL/GenBank/DDBJ databases">
        <title>Complete sequence of Desulfurispirillum indicum S5.</title>
        <authorList>
            <consortium name="US DOE Joint Genome Institute"/>
            <person name="Lucas S."/>
            <person name="Copeland A."/>
            <person name="Lapidus A."/>
            <person name="Cheng J.-F."/>
            <person name="Goodwin L."/>
            <person name="Pitluck S."/>
            <person name="Chertkov O."/>
            <person name="Held B."/>
            <person name="Detter J.C."/>
            <person name="Han C."/>
            <person name="Tapia R."/>
            <person name="Land M."/>
            <person name="Hauser L."/>
            <person name="Kyrpides N."/>
            <person name="Ivanova N."/>
            <person name="Mikhailova N."/>
            <person name="Haggblom M."/>
            <person name="Rauschenbach I."/>
            <person name="Bini E."/>
            <person name="Woyke T."/>
        </authorList>
    </citation>
    <scope>NUCLEOTIDE SEQUENCE [LARGE SCALE GENOMIC DNA]</scope>
    <source>
        <strain evidence="9">ATCC BAA-1389 / DSM 22839 / S5</strain>
    </source>
</reference>
<dbReference type="RefSeq" id="WP_013506131.1">
    <property type="nucleotide sequence ID" value="NC_014836.1"/>
</dbReference>
<dbReference type="HOGENOM" id="CLU_046249_1_0_0"/>
<dbReference type="PROSITE" id="PS51918">
    <property type="entry name" value="RADICAL_SAM"/>
    <property type="match status" value="1"/>
</dbReference>
<evidence type="ECO:0000256" key="1">
    <source>
        <dbReference type="ARBA" id="ARBA00001966"/>
    </source>
</evidence>
<evidence type="ECO:0000256" key="3">
    <source>
        <dbReference type="ARBA" id="ARBA00022691"/>
    </source>
</evidence>
<dbReference type="Proteomes" id="UP000002572">
    <property type="component" value="Chromosome"/>
</dbReference>
<evidence type="ECO:0000313" key="8">
    <source>
        <dbReference type="EMBL" id="ADU66250.1"/>
    </source>
</evidence>
<dbReference type="PANTHER" id="PTHR43583:SF1">
    <property type="entry name" value="2-IMINOACETATE SYNTHASE"/>
    <property type="match status" value="1"/>
</dbReference>
<dbReference type="Gene3D" id="3.20.20.70">
    <property type="entry name" value="Aldolase class I"/>
    <property type="match status" value="1"/>
</dbReference>
<dbReference type="STRING" id="653733.Selin_1517"/>
<evidence type="ECO:0000256" key="5">
    <source>
        <dbReference type="ARBA" id="ARBA00023004"/>
    </source>
</evidence>
<dbReference type="OrthoDB" id="9801120at2"/>
<dbReference type="SFLD" id="SFLDF00301">
    <property type="entry name" value="2-iminoacetate_synthase_(ThiH)"/>
    <property type="match status" value="1"/>
</dbReference>
<dbReference type="GO" id="GO:0003824">
    <property type="term" value="F:catalytic activity"/>
    <property type="evidence" value="ECO:0007669"/>
    <property type="project" value="InterPro"/>
</dbReference>
<accession>E6W783</accession>
<dbReference type="NCBIfam" id="TIGR02351">
    <property type="entry name" value="thiH"/>
    <property type="match status" value="1"/>
</dbReference>
<dbReference type="Pfam" id="PF04055">
    <property type="entry name" value="Radical_SAM"/>
    <property type="match status" value="1"/>
</dbReference>
<dbReference type="InterPro" id="IPR013785">
    <property type="entry name" value="Aldolase_TIM"/>
</dbReference>
<dbReference type="CDD" id="cd01335">
    <property type="entry name" value="Radical_SAM"/>
    <property type="match status" value="1"/>
</dbReference>
<evidence type="ECO:0000256" key="2">
    <source>
        <dbReference type="ARBA" id="ARBA00022485"/>
    </source>
</evidence>
<dbReference type="InParanoid" id="E6W783"/>
<dbReference type="SFLD" id="SFLDG01081">
    <property type="entry name" value="cleavage_of_the_Ca-Cb_bond_in"/>
    <property type="match status" value="1"/>
</dbReference>
<dbReference type="InterPro" id="IPR058240">
    <property type="entry name" value="rSAM_sf"/>
</dbReference>
<dbReference type="FunCoup" id="E6W783">
    <property type="interactions" value="100"/>
</dbReference>
<feature type="domain" description="Radical SAM core" evidence="7">
    <location>
        <begin position="69"/>
        <end position="304"/>
    </location>
</feature>
<evidence type="ECO:0000259" key="7">
    <source>
        <dbReference type="PROSITE" id="PS51918"/>
    </source>
</evidence>
<dbReference type="InterPro" id="IPR010722">
    <property type="entry name" value="BATS_dom"/>
</dbReference>
<evidence type="ECO:0000313" key="9">
    <source>
        <dbReference type="Proteomes" id="UP000002572"/>
    </source>
</evidence>
<dbReference type="InterPro" id="IPR012726">
    <property type="entry name" value="ThiH"/>
</dbReference>
<organism evidence="8 9">
    <name type="scientific">Desulfurispirillum indicum (strain ATCC BAA-1389 / DSM 22839 / S5)</name>
    <dbReference type="NCBI Taxonomy" id="653733"/>
    <lineage>
        <taxon>Bacteria</taxon>
        <taxon>Pseudomonadati</taxon>
        <taxon>Chrysiogenota</taxon>
        <taxon>Chrysiogenia</taxon>
        <taxon>Chrysiogenales</taxon>
        <taxon>Chrysiogenaceae</taxon>
        <taxon>Desulfurispirillum</taxon>
    </lineage>
</organism>
<dbReference type="SMART" id="SM00876">
    <property type="entry name" value="BATS"/>
    <property type="match status" value="1"/>
</dbReference>
<evidence type="ECO:0000256" key="6">
    <source>
        <dbReference type="ARBA" id="ARBA00023014"/>
    </source>
</evidence>
<keyword evidence="6" id="KW-0411">Iron-sulfur</keyword>
<gene>
    <name evidence="8" type="ordered locus">Selin_1517</name>
</gene>
<dbReference type="Pfam" id="PF06968">
    <property type="entry name" value="BATS"/>
    <property type="match status" value="1"/>
</dbReference>
<dbReference type="KEGG" id="din:Selin_1517"/>
<dbReference type="PANTHER" id="PTHR43583">
    <property type="entry name" value="2-IMINOACETATE SYNTHASE"/>
    <property type="match status" value="1"/>
</dbReference>
<keyword evidence="4" id="KW-0479">Metal-binding</keyword>
<evidence type="ECO:0000256" key="4">
    <source>
        <dbReference type="ARBA" id="ARBA00022723"/>
    </source>
</evidence>
<dbReference type="SFLD" id="SFLDG01060">
    <property type="entry name" value="BATS_domain_containing"/>
    <property type="match status" value="1"/>
</dbReference>
<dbReference type="EMBL" id="CP002432">
    <property type="protein sequence ID" value="ADU66250.1"/>
    <property type="molecule type" value="Genomic_DNA"/>
</dbReference>
<name>E6W783_DESIS</name>
<dbReference type="AlphaFoldDB" id="E6W783"/>
<protein>
    <submittedName>
        <fullName evidence="8">Thiazole biosynthesis protein ThiH</fullName>
    </submittedName>
</protein>
<comment type="cofactor">
    <cofactor evidence="1">
        <name>[4Fe-4S] cluster</name>
        <dbReference type="ChEBI" id="CHEBI:49883"/>
    </cofactor>
</comment>
<sequence>MYSQHFASIDQTELRRMVEGVGEQDVRIALEKEHLGIKDFAALISSSADPYLEQIANKARQLTIQRFGRTILMYAPLYVSNYCTNGCLYCGFNHDNQVDRLLLTPEQVMQDAHIIASEGFRHLLLVSGEDRRYADTPYLCQIARQLKGQFSSIGVEVQPLEEAEYAQLNTCGVDSLTIYQETYDRELYAHVHPKGRKHDFNYRIDTPDRGARGGMRKVGLGVLLGLGNWAMDACNLALHVQYMMKTYWRTQVSVSFPRLRVAAGGFQPSDPVSDKHLFKLICAFRLFTQDGVLVLSTRESAQFRDLVFPYGVTQMSAGSKTNPGGYTDHDASEEQFHVEDPRSAGEVARAIKEHGYEAVWKDWDVQLV</sequence>
<keyword evidence="9" id="KW-1185">Reference proteome</keyword>
<proteinExistence type="predicted"/>
<keyword evidence="2" id="KW-0004">4Fe-4S</keyword>
<dbReference type="GO" id="GO:0009228">
    <property type="term" value="P:thiamine biosynthetic process"/>
    <property type="evidence" value="ECO:0007669"/>
    <property type="project" value="InterPro"/>
</dbReference>
<dbReference type="InterPro" id="IPR007197">
    <property type="entry name" value="rSAM"/>
</dbReference>
<dbReference type="GO" id="GO:0005506">
    <property type="term" value="F:iron ion binding"/>
    <property type="evidence" value="ECO:0007669"/>
    <property type="project" value="InterPro"/>
</dbReference>